<dbReference type="InterPro" id="IPR025388">
    <property type="entry name" value="Alginate_export_dom"/>
</dbReference>
<reference evidence="4" key="1">
    <citation type="submission" date="2011-07" db="EMBL/GenBank/DDBJ databases">
        <title>The complete genome of Cyclobacterium marinum DSM 745.</title>
        <authorList>
            <person name="Lucas S."/>
            <person name="Han J."/>
            <person name="Lapidus A."/>
            <person name="Bruce D."/>
            <person name="Goodwin L."/>
            <person name="Pitluck S."/>
            <person name="Peters L."/>
            <person name="Kyrpides N."/>
            <person name="Mavromatis K."/>
            <person name="Ivanova N."/>
            <person name="Ovchinnikova G."/>
            <person name="Chertkov O."/>
            <person name="Detter J.C."/>
            <person name="Tapia R."/>
            <person name="Han C."/>
            <person name="Land M."/>
            <person name="Hauser L."/>
            <person name="Markowitz V."/>
            <person name="Cheng J.-F."/>
            <person name="Hugenholtz P."/>
            <person name="Woyke T."/>
            <person name="Wu D."/>
            <person name="Tindall B."/>
            <person name="Schuetze A."/>
            <person name="Brambilla E."/>
            <person name="Klenk H.-P."/>
            <person name="Eisen J.A."/>
        </authorList>
    </citation>
    <scope>NUCLEOTIDE SEQUENCE [LARGE SCALE GENOMIC DNA]</scope>
    <source>
        <strain evidence="4">ATCC 25205 / DSM 745 / LMG 13164 / NCIMB 1802</strain>
    </source>
</reference>
<proteinExistence type="predicted"/>
<dbReference type="EMBL" id="CP002955">
    <property type="protein sequence ID" value="AEL27862.1"/>
    <property type="molecule type" value="Genomic_DNA"/>
</dbReference>
<name>G0J882_CYCMS</name>
<dbReference type="HOGENOM" id="CLU_038567_0_0_10"/>
<organism evidence="3 4">
    <name type="scientific">Cyclobacterium marinum (strain ATCC 25205 / DSM 745 / LMG 13164 / NCIMB 1802)</name>
    <name type="common">Flectobacillus marinus</name>
    <dbReference type="NCBI Taxonomy" id="880070"/>
    <lineage>
        <taxon>Bacteria</taxon>
        <taxon>Pseudomonadati</taxon>
        <taxon>Bacteroidota</taxon>
        <taxon>Cytophagia</taxon>
        <taxon>Cytophagales</taxon>
        <taxon>Cyclobacteriaceae</taxon>
        <taxon>Cyclobacterium</taxon>
    </lineage>
</organism>
<dbReference type="STRING" id="880070.Cycma_4158"/>
<feature type="transmembrane region" description="Helical" evidence="1">
    <location>
        <begin position="20"/>
        <end position="45"/>
    </location>
</feature>
<dbReference type="Proteomes" id="UP000001635">
    <property type="component" value="Chromosome"/>
</dbReference>
<keyword evidence="1" id="KW-0472">Membrane</keyword>
<protein>
    <recommendedName>
        <fullName evidence="2">Alginate export domain-containing protein</fullName>
    </recommendedName>
</protein>
<feature type="domain" description="Alginate export" evidence="2">
    <location>
        <begin position="60"/>
        <end position="435"/>
    </location>
</feature>
<evidence type="ECO:0000259" key="2">
    <source>
        <dbReference type="Pfam" id="PF13372"/>
    </source>
</evidence>
<accession>G0J882</accession>
<dbReference type="eggNOG" id="COG3203">
    <property type="taxonomic scope" value="Bacteria"/>
</dbReference>
<evidence type="ECO:0000256" key="1">
    <source>
        <dbReference type="SAM" id="Phobius"/>
    </source>
</evidence>
<evidence type="ECO:0000313" key="4">
    <source>
        <dbReference type="Proteomes" id="UP000001635"/>
    </source>
</evidence>
<dbReference type="Pfam" id="PF13372">
    <property type="entry name" value="Alginate_exp"/>
    <property type="match status" value="1"/>
</dbReference>
<keyword evidence="1" id="KW-1133">Transmembrane helix</keyword>
<keyword evidence="4" id="KW-1185">Reference proteome</keyword>
<evidence type="ECO:0000313" key="3">
    <source>
        <dbReference type="EMBL" id="AEL27862.1"/>
    </source>
</evidence>
<dbReference type="AlphaFoldDB" id="G0J882"/>
<keyword evidence="1" id="KW-0812">Transmembrane</keyword>
<sequence length="468" mass="54213">MNKLPIIRLKTPYWVDINRLLNHIIPFIMKKVYHVLAILTVIIFFPKQSHAQFDLDGQMLVRSEYRNGYQKLMNENVDHAGFIAHRARLQASYKVDRLTFFMSIQDVRTWGSSSTANITDNYLSVHEAWAEVDFGEYWKLKLGRQELNYDNARFLGNLDWALQGRSHEFALMKYEKENAKLHFGFGFNQDGQKIQDHVYSSFNNYKAAQLIRFENKAGKLNYAFLFWNDGRQFQEIDQVTNTTNSGIRYLQTLALPTLKYTMPQTQLSGYFYYQLGKDIFDRSTSAYDISAHITHKLMENKEKGTKYTATAGFELISGTPTNDQQKNKSFSPLYGTNHAFNGFMDLFYVGNHFNSVGLRDIYLRTRYNFNSSFWIQGDYHNFAANATLLRDEYSGPELDKGFGSEIDLSLGKVISESVSIQAGYSQFFASDTFKQIQSNGELKESQNWAYIMFVFRPNNKAKFIGVPL</sequence>
<gene>
    <name evidence="3" type="ordered locus">Cycma_4158</name>
</gene>
<dbReference type="KEGG" id="cmr:Cycma_4158"/>